<dbReference type="GeneID" id="92087216"/>
<evidence type="ECO:0000256" key="2">
    <source>
        <dbReference type="ARBA" id="ARBA00010617"/>
    </source>
</evidence>
<proteinExistence type="inferred from homology"/>
<organism evidence="9 10">
    <name type="scientific">Apiospora phragmitis</name>
    <dbReference type="NCBI Taxonomy" id="2905665"/>
    <lineage>
        <taxon>Eukaryota</taxon>
        <taxon>Fungi</taxon>
        <taxon>Dikarya</taxon>
        <taxon>Ascomycota</taxon>
        <taxon>Pezizomycotina</taxon>
        <taxon>Sordariomycetes</taxon>
        <taxon>Xylariomycetidae</taxon>
        <taxon>Amphisphaeriales</taxon>
        <taxon>Apiosporaceae</taxon>
        <taxon>Apiospora</taxon>
    </lineage>
</organism>
<dbReference type="InterPro" id="IPR036396">
    <property type="entry name" value="Cyt_P450_sf"/>
</dbReference>
<dbReference type="EMBL" id="JAQQWL010000003">
    <property type="protein sequence ID" value="KAK8078937.1"/>
    <property type="molecule type" value="Genomic_DNA"/>
</dbReference>
<dbReference type="Gene3D" id="1.10.630.10">
    <property type="entry name" value="Cytochrome P450"/>
    <property type="match status" value="1"/>
</dbReference>
<evidence type="ECO:0000313" key="9">
    <source>
        <dbReference type="EMBL" id="KAK8078937.1"/>
    </source>
</evidence>
<evidence type="ECO:0000256" key="7">
    <source>
        <dbReference type="SAM" id="MobiDB-lite"/>
    </source>
</evidence>
<evidence type="ECO:0000256" key="8">
    <source>
        <dbReference type="SAM" id="SignalP"/>
    </source>
</evidence>
<gene>
    <name evidence="9" type="ORF">PG994_002744</name>
</gene>
<name>A0ABR1W7A4_9PEZI</name>
<sequence>MGFVLNSALLGLVLLVSPSSNASVKGKPLSETMAASRPSRIQPESPSLDLTSSRACTGISVLAQASRRLYHRDPESPSHQYVQGFRSGTHETSWPGIILWPGFITTDGDIWSYSRKLLKPSFDYSNIGDLRFLRKEVDRLVKDLPEDDSIVDLQPLLYVTFLNSALHFVLGVDPSEQSSSAPLTADEFVKSFHNALFYSMIRVKLFPKSKYHQACSKAHSFIDYYIGQAYEEDDASKSKSLMRVVSSQTEDATFIRSQVI</sequence>
<evidence type="ECO:0000313" key="10">
    <source>
        <dbReference type="Proteomes" id="UP001480595"/>
    </source>
</evidence>
<dbReference type="SUPFAM" id="SSF48264">
    <property type="entry name" value="Cytochrome P450"/>
    <property type="match status" value="1"/>
</dbReference>
<dbReference type="InterPro" id="IPR047146">
    <property type="entry name" value="Cyt_P450_E_CYP52_fungi"/>
</dbReference>
<evidence type="ECO:0000256" key="6">
    <source>
        <dbReference type="ARBA" id="ARBA00023033"/>
    </source>
</evidence>
<dbReference type="PANTHER" id="PTHR24287:SF17">
    <property type="entry name" value="P450, PUTATIVE (EUROFUNG)-RELATED"/>
    <property type="match status" value="1"/>
</dbReference>
<keyword evidence="8" id="KW-0732">Signal</keyword>
<keyword evidence="3" id="KW-0479">Metal-binding</keyword>
<evidence type="ECO:0000256" key="5">
    <source>
        <dbReference type="ARBA" id="ARBA00023004"/>
    </source>
</evidence>
<keyword evidence="5" id="KW-0408">Iron</keyword>
<keyword evidence="4" id="KW-0560">Oxidoreductase</keyword>
<dbReference type="Proteomes" id="UP001480595">
    <property type="component" value="Unassembled WGS sequence"/>
</dbReference>
<evidence type="ECO:0000256" key="1">
    <source>
        <dbReference type="ARBA" id="ARBA00001971"/>
    </source>
</evidence>
<accession>A0ABR1W7A4</accession>
<feature type="region of interest" description="Disordered" evidence="7">
    <location>
        <begin position="20"/>
        <end position="49"/>
    </location>
</feature>
<reference evidence="9 10" key="1">
    <citation type="submission" date="2023-01" db="EMBL/GenBank/DDBJ databases">
        <title>Analysis of 21 Apiospora genomes using comparative genomics revels a genus with tremendous synthesis potential of carbohydrate active enzymes and secondary metabolites.</title>
        <authorList>
            <person name="Sorensen T."/>
        </authorList>
    </citation>
    <scope>NUCLEOTIDE SEQUENCE [LARGE SCALE GENOMIC DNA]</scope>
    <source>
        <strain evidence="9 10">CBS 135458</strain>
    </source>
</reference>
<evidence type="ECO:0000256" key="4">
    <source>
        <dbReference type="ARBA" id="ARBA00023002"/>
    </source>
</evidence>
<dbReference type="RefSeq" id="XP_066720008.1">
    <property type="nucleotide sequence ID" value="XM_066854153.1"/>
</dbReference>
<feature type="chain" id="PRO_5045712643" evidence="8">
    <location>
        <begin position="23"/>
        <end position="260"/>
    </location>
</feature>
<comment type="caution">
    <text evidence="9">The sequence shown here is derived from an EMBL/GenBank/DDBJ whole genome shotgun (WGS) entry which is preliminary data.</text>
</comment>
<protein>
    <submittedName>
        <fullName evidence="9">Cytochrome P450- E-class- group I</fullName>
    </submittedName>
</protein>
<dbReference type="PANTHER" id="PTHR24287">
    <property type="entry name" value="P450, PUTATIVE (EUROFUNG)-RELATED"/>
    <property type="match status" value="1"/>
</dbReference>
<comment type="cofactor">
    <cofactor evidence="1">
        <name>heme</name>
        <dbReference type="ChEBI" id="CHEBI:30413"/>
    </cofactor>
</comment>
<keyword evidence="6" id="KW-0503">Monooxygenase</keyword>
<comment type="similarity">
    <text evidence="2">Belongs to the cytochrome P450 family.</text>
</comment>
<feature type="signal peptide" evidence="8">
    <location>
        <begin position="1"/>
        <end position="22"/>
    </location>
</feature>
<keyword evidence="10" id="KW-1185">Reference proteome</keyword>
<evidence type="ECO:0000256" key="3">
    <source>
        <dbReference type="ARBA" id="ARBA00022723"/>
    </source>
</evidence>